<evidence type="ECO:0000313" key="2">
    <source>
        <dbReference type="EMBL" id="AAO73180.1"/>
    </source>
</evidence>
<name>Q859D5_9CAUD</name>
<reference evidence="2 3" key="1">
    <citation type="journal article" date="2003" name="Virology">
        <title>The complete genomic sequence of lytic bacteriophage gh-1 infecting Pseudomonas putida--evidence for close relationship to the T7 group.</title>
        <authorList>
            <person name="Kovalyova I.V."/>
            <person name="Kropinski A.M."/>
        </authorList>
    </citation>
    <scope>NUCLEOTIDE SEQUENCE</scope>
</reference>
<dbReference type="KEGG" id="vg:2641705"/>
<evidence type="ECO:0000313" key="3">
    <source>
        <dbReference type="Proteomes" id="UP000001165"/>
    </source>
</evidence>
<organism evidence="2 3">
    <name type="scientific">Pseudomonas phage gh-1</name>
    <dbReference type="NCBI Taxonomy" id="197783"/>
    <lineage>
        <taxon>Viruses</taxon>
        <taxon>Duplodnaviria</taxon>
        <taxon>Heunggongvirae</taxon>
        <taxon>Uroviricota</taxon>
        <taxon>Caudoviricetes</taxon>
        <taxon>Autographivirales</taxon>
        <taxon>Autotranscriptaviridae</taxon>
        <taxon>Studiervirinae</taxon>
        <taxon>Ghunavirus</taxon>
        <taxon>Ghunavirus gh1</taxon>
    </lineage>
</organism>
<dbReference type="RefSeq" id="NP_813787.1">
    <property type="nucleotide sequence ID" value="NC_004665.1"/>
</dbReference>
<protein>
    <submittedName>
        <fullName evidence="2">Uncharacterized protein</fullName>
    </submittedName>
</protein>
<keyword evidence="3" id="KW-1185">Reference proteome</keyword>
<dbReference type="GeneID" id="2641705"/>
<dbReference type="Proteomes" id="UP000001165">
    <property type="component" value="Segment"/>
</dbReference>
<feature type="compositionally biased region" description="Basic and acidic residues" evidence="1">
    <location>
        <begin position="1"/>
        <end position="12"/>
    </location>
</feature>
<feature type="region of interest" description="Disordered" evidence="1">
    <location>
        <begin position="1"/>
        <end position="25"/>
    </location>
</feature>
<dbReference type="EMBL" id="AF493143">
    <property type="protein sequence ID" value="AAO73180.1"/>
    <property type="molecule type" value="Genomic_DNA"/>
</dbReference>
<accession>Q859D5</accession>
<proteinExistence type="predicted"/>
<sequence>MQDRSKIDEDLKTLTMAQRGGLSHR</sequence>
<evidence type="ECO:0000256" key="1">
    <source>
        <dbReference type="SAM" id="MobiDB-lite"/>
    </source>
</evidence>